<dbReference type="EMBL" id="JBIACK010000004">
    <property type="protein sequence ID" value="MFE8701139.1"/>
    <property type="molecule type" value="Genomic_DNA"/>
</dbReference>
<gene>
    <name evidence="2" type="ORF">ACFYKX_11090</name>
</gene>
<feature type="transmembrane region" description="Helical" evidence="1">
    <location>
        <begin position="12"/>
        <end position="30"/>
    </location>
</feature>
<organism evidence="2 3">
    <name type="scientific">Cytobacillus spartinae</name>
    <dbReference type="NCBI Taxonomy" id="3299023"/>
    <lineage>
        <taxon>Bacteria</taxon>
        <taxon>Bacillati</taxon>
        <taxon>Bacillota</taxon>
        <taxon>Bacilli</taxon>
        <taxon>Bacillales</taxon>
        <taxon>Bacillaceae</taxon>
        <taxon>Cytobacillus</taxon>
    </lineage>
</organism>
<proteinExistence type="predicted"/>
<keyword evidence="1" id="KW-0812">Transmembrane</keyword>
<evidence type="ECO:0000313" key="2">
    <source>
        <dbReference type="EMBL" id="MFE8701139.1"/>
    </source>
</evidence>
<keyword evidence="1" id="KW-1133">Transmembrane helix</keyword>
<keyword evidence="3" id="KW-1185">Reference proteome</keyword>
<reference evidence="2 3" key="1">
    <citation type="submission" date="2024-08" db="EMBL/GenBank/DDBJ databases">
        <title>Two novel Cytobacillus novel species.</title>
        <authorList>
            <person name="Liu G."/>
        </authorList>
    </citation>
    <scope>NUCLEOTIDE SEQUENCE [LARGE SCALE GENOMIC DNA]</scope>
    <source>
        <strain evidence="2 3">FJAT-54145</strain>
    </source>
</reference>
<dbReference type="RefSeq" id="WP_389360992.1">
    <property type="nucleotide sequence ID" value="NZ_JBIACK010000004.1"/>
</dbReference>
<protein>
    <submittedName>
        <fullName evidence="2">Uncharacterized protein</fullName>
    </submittedName>
</protein>
<sequence>MFFTTSVEEFWAAVFIVGVVVSLAVFFTCLEGRQTVDSETHPSKKVNL</sequence>
<accession>A0ABW6KBN1</accession>
<evidence type="ECO:0000256" key="1">
    <source>
        <dbReference type="SAM" id="Phobius"/>
    </source>
</evidence>
<dbReference type="Proteomes" id="UP001601059">
    <property type="component" value="Unassembled WGS sequence"/>
</dbReference>
<name>A0ABW6KBN1_9BACI</name>
<comment type="caution">
    <text evidence="2">The sequence shown here is derived from an EMBL/GenBank/DDBJ whole genome shotgun (WGS) entry which is preliminary data.</text>
</comment>
<keyword evidence="1" id="KW-0472">Membrane</keyword>
<evidence type="ECO:0000313" key="3">
    <source>
        <dbReference type="Proteomes" id="UP001601059"/>
    </source>
</evidence>